<keyword evidence="14" id="KW-1185">Reference proteome</keyword>
<keyword evidence="5 9" id="KW-0436">Ligase</keyword>
<organism evidence="13 14">
    <name type="scientific">Prosthecobacter fusiformis</name>
    <dbReference type="NCBI Taxonomy" id="48464"/>
    <lineage>
        <taxon>Bacteria</taxon>
        <taxon>Pseudomonadati</taxon>
        <taxon>Verrucomicrobiota</taxon>
        <taxon>Verrucomicrobiia</taxon>
        <taxon>Verrucomicrobiales</taxon>
        <taxon>Verrucomicrobiaceae</taxon>
        <taxon>Prosthecobacter</taxon>
    </lineage>
</organism>
<dbReference type="InterPro" id="IPR040727">
    <property type="entry name" value="NAPRTase_N"/>
</dbReference>
<dbReference type="GO" id="GO:0047280">
    <property type="term" value="F:nicotinamide phosphoribosyltransferase activity"/>
    <property type="evidence" value="ECO:0007669"/>
    <property type="project" value="UniProtKB-ARBA"/>
</dbReference>
<dbReference type="CDD" id="cd01570">
    <property type="entry name" value="NAPRTase_A"/>
    <property type="match status" value="1"/>
</dbReference>
<dbReference type="EMBL" id="SOCA01000009">
    <property type="protein sequence ID" value="TDU66219.1"/>
    <property type="molecule type" value="Genomic_DNA"/>
</dbReference>
<evidence type="ECO:0000259" key="10">
    <source>
        <dbReference type="Pfam" id="PF04095"/>
    </source>
</evidence>
<protein>
    <recommendedName>
        <fullName evidence="3 9">Nicotinate phosphoribosyltransferase</fullName>
        <ecNumber evidence="3 9">6.3.4.21</ecNumber>
    </recommendedName>
</protein>
<evidence type="ECO:0000256" key="1">
    <source>
        <dbReference type="ARBA" id="ARBA00004952"/>
    </source>
</evidence>
<dbReference type="PANTHER" id="PTHR11098:SF1">
    <property type="entry name" value="NICOTINATE PHOSPHORIBOSYLTRANSFERASE"/>
    <property type="match status" value="1"/>
</dbReference>
<comment type="pathway">
    <text evidence="1 9">Cofactor biosynthesis; NAD(+) biosynthesis; nicotinate D-ribonucleotide from nicotinate: step 1/1.</text>
</comment>
<dbReference type="SUPFAM" id="SSF54675">
    <property type="entry name" value="Nicotinate/Quinolinate PRTase N-terminal domain-like"/>
    <property type="match status" value="1"/>
</dbReference>
<dbReference type="GO" id="GO:0034355">
    <property type="term" value="P:NAD+ biosynthetic process via the salvage pathway"/>
    <property type="evidence" value="ECO:0007669"/>
    <property type="project" value="TreeGrafter"/>
</dbReference>
<feature type="domain" description="Nicotinate phosphoribosyltransferase C-terminal" evidence="12">
    <location>
        <begin position="383"/>
        <end position="484"/>
    </location>
</feature>
<dbReference type="PANTHER" id="PTHR11098">
    <property type="entry name" value="NICOTINATE PHOSPHORIBOSYLTRANSFERASE"/>
    <property type="match status" value="1"/>
</dbReference>
<dbReference type="UniPathway" id="UPA00253">
    <property type="reaction ID" value="UER00457"/>
</dbReference>
<dbReference type="NCBIfam" id="NF009131">
    <property type="entry name" value="PRK12484.1"/>
    <property type="match status" value="1"/>
</dbReference>
<evidence type="ECO:0000256" key="5">
    <source>
        <dbReference type="ARBA" id="ARBA00022598"/>
    </source>
</evidence>
<dbReference type="InterPro" id="IPR036068">
    <property type="entry name" value="Nicotinate_pribotase-like_C"/>
</dbReference>
<dbReference type="Pfam" id="PF17767">
    <property type="entry name" value="NAPRTase_N"/>
    <property type="match status" value="1"/>
</dbReference>
<comment type="caution">
    <text evidence="13">The sequence shown here is derived from an EMBL/GenBank/DDBJ whole genome shotgun (WGS) entry which is preliminary data.</text>
</comment>
<dbReference type="EC" id="6.3.4.21" evidence="3 9"/>
<feature type="domain" description="Nicotinate phosphoribosyltransferase N-terminal" evidence="11">
    <location>
        <begin position="22"/>
        <end position="152"/>
    </location>
</feature>
<dbReference type="InterPro" id="IPR013785">
    <property type="entry name" value="Aldolase_TIM"/>
</dbReference>
<dbReference type="GO" id="GO:0005829">
    <property type="term" value="C:cytosol"/>
    <property type="evidence" value="ECO:0007669"/>
    <property type="project" value="TreeGrafter"/>
</dbReference>
<evidence type="ECO:0000259" key="11">
    <source>
        <dbReference type="Pfam" id="PF17767"/>
    </source>
</evidence>
<dbReference type="InterPro" id="IPR041619">
    <property type="entry name" value="NAPRTase_C"/>
</dbReference>
<reference evidence="13 14" key="1">
    <citation type="submission" date="2019-03" db="EMBL/GenBank/DDBJ databases">
        <title>Genomic Encyclopedia of Archaeal and Bacterial Type Strains, Phase II (KMG-II): from individual species to whole genera.</title>
        <authorList>
            <person name="Goeker M."/>
        </authorList>
    </citation>
    <scope>NUCLEOTIDE SEQUENCE [LARGE SCALE GENOMIC DNA]</scope>
    <source>
        <strain evidence="13 14">ATCC 25309</strain>
    </source>
</reference>
<accession>A0A4R7RMM2</accession>
<keyword evidence="13" id="KW-0328">Glycosyltransferase</keyword>
<keyword evidence="4" id="KW-0597">Phosphoprotein</keyword>
<dbReference type="Gene3D" id="3.20.140.10">
    <property type="entry name" value="nicotinate phosphoribosyltransferase"/>
    <property type="match status" value="1"/>
</dbReference>
<evidence type="ECO:0000256" key="6">
    <source>
        <dbReference type="ARBA" id="ARBA00022642"/>
    </source>
</evidence>
<dbReference type="NCBIfam" id="NF006695">
    <property type="entry name" value="PRK09243.1-2"/>
    <property type="match status" value="1"/>
</dbReference>
<evidence type="ECO:0000256" key="9">
    <source>
        <dbReference type="RuleBase" id="RU365100"/>
    </source>
</evidence>
<dbReference type="Proteomes" id="UP000295662">
    <property type="component" value="Unassembled WGS sequence"/>
</dbReference>
<evidence type="ECO:0000256" key="4">
    <source>
        <dbReference type="ARBA" id="ARBA00022553"/>
    </source>
</evidence>
<sequence>MAVFNVFDLFLYTFPMTTNTPLLTDLYQLTMAAGYWKSGKAEQEAVFHLFFRKLPFAGGYAIAAGLGDVVRWLEGFRFGQEELEYLATLPGRDGRPLFEKGFLDYLGTMKWQCNVEAIPEGTVVFPHEPLLRIQGPLIQAQLVETALLNIVNFQTLIATKAARVCLAAQGEPVLEFGLRRAQGPDGAVMASRAAFIGGCASTSNVLAGMRHGIPVRGTHAHSWVMSFDTELEAFATYAEAMPNNCVFLVDTYDTLEGVRHAVEIGQRLRREGHELAGIRLDSGDLAWLSIEARRILDEAGFPKATIVASNDLDEHLIESLKHQGAAINVWGVGTKLVTGGEQAALGGVYKLGAIRDENGEWQPKIKLSEQAIKVSNPGIQQVRRFTLNGEFRGDAIYDEESGCTVPTEIMHPADPTRVKAMPEGTVHEDLLRPVFRQGVLVGEQPTLQEIQARCQEQLTHLHATVKRLQHPHEYPAGVERTLAERKLAMMVEAKGKVGATA</sequence>
<dbReference type="FunFam" id="3.20.20.70:FF:000076">
    <property type="entry name" value="Nicotinate phosphoribosyltransferase"/>
    <property type="match status" value="1"/>
</dbReference>
<dbReference type="AlphaFoldDB" id="A0A4R7RMM2"/>
<dbReference type="InterPro" id="IPR006405">
    <property type="entry name" value="Nic_PRibTrfase_pncB"/>
</dbReference>
<dbReference type="PIRSF" id="PIRSF000484">
    <property type="entry name" value="NAPRT"/>
    <property type="match status" value="1"/>
</dbReference>
<comment type="PTM">
    <text evidence="9">Transiently phosphorylated on a His residue during the reaction cycle. Phosphorylation strongly increases the affinity for substrates and increases the rate of nicotinate D-ribonucleotide production. Dephosphorylation regenerates the low-affinity form of the enzyme, leading to product release.</text>
</comment>
<keyword evidence="6 9" id="KW-0662">Pyridine nucleotide biosynthesis</keyword>
<evidence type="ECO:0000259" key="12">
    <source>
        <dbReference type="Pfam" id="PF17956"/>
    </source>
</evidence>
<comment type="function">
    <text evidence="9">Catalyzes the first step in the biosynthesis of NAD from nicotinic acid, the ATP-dependent synthesis of beta-nicotinate D-ribonucleotide from nicotinate and 5-phospho-D-ribose 1-phosphate.</text>
</comment>
<evidence type="ECO:0000313" key="13">
    <source>
        <dbReference type="EMBL" id="TDU66219.1"/>
    </source>
</evidence>
<dbReference type="SUPFAM" id="SSF51690">
    <property type="entry name" value="Nicotinate/Quinolinate PRTase C-terminal domain-like"/>
    <property type="match status" value="1"/>
</dbReference>
<dbReference type="InterPro" id="IPR007229">
    <property type="entry name" value="Nic_PRibTrfase-Fam"/>
</dbReference>
<evidence type="ECO:0000256" key="8">
    <source>
        <dbReference type="ARBA" id="ARBA00048668"/>
    </source>
</evidence>
<evidence type="ECO:0000256" key="3">
    <source>
        <dbReference type="ARBA" id="ARBA00013236"/>
    </source>
</evidence>
<dbReference type="OrthoDB" id="9770610at2"/>
<dbReference type="Gene3D" id="3.20.20.70">
    <property type="entry name" value="Aldolase class I"/>
    <property type="match status" value="1"/>
</dbReference>
<gene>
    <name evidence="13" type="ORF">EI77_03958</name>
</gene>
<dbReference type="NCBIfam" id="TIGR01513">
    <property type="entry name" value="NAPRTase_put"/>
    <property type="match status" value="1"/>
</dbReference>
<feature type="domain" description="Nicotinate/nicotinamide phosphoribosyltransferase" evidence="10">
    <location>
        <begin position="175"/>
        <end position="350"/>
    </location>
</feature>
<comment type="catalytic activity">
    <reaction evidence="8 9">
        <text>5-phospho-alpha-D-ribose 1-diphosphate + nicotinate + ATP + H2O = nicotinate beta-D-ribonucleotide + ADP + phosphate + diphosphate</text>
        <dbReference type="Rhea" id="RHEA:36163"/>
        <dbReference type="ChEBI" id="CHEBI:15377"/>
        <dbReference type="ChEBI" id="CHEBI:30616"/>
        <dbReference type="ChEBI" id="CHEBI:32544"/>
        <dbReference type="ChEBI" id="CHEBI:33019"/>
        <dbReference type="ChEBI" id="CHEBI:43474"/>
        <dbReference type="ChEBI" id="CHEBI:57502"/>
        <dbReference type="ChEBI" id="CHEBI:58017"/>
        <dbReference type="ChEBI" id="CHEBI:456216"/>
        <dbReference type="EC" id="6.3.4.21"/>
    </reaction>
</comment>
<dbReference type="GO" id="GO:0004516">
    <property type="term" value="F:nicotinate phosphoribosyltransferase activity"/>
    <property type="evidence" value="ECO:0007669"/>
    <property type="project" value="UniProtKB-UniRule"/>
</dbReference>
<name>A0A4R7RMM2_9BACT</name>
<dbReference type="InterPro" id="IPR041525">
    <property type="entry name" value="N/Namide_PRibTrfase"/>
</dbReference>
<proteinExistence type="inferred from homology"/>
<dbReference type="Pfam" id="PF04095">
    <property type="entry name" value="NAPRTase"/>
    <property type="match status" value="1"/>
</dbReference>
<dbReference type="Pfam" id="PF17956">
    <property type="entry name" value="NAPRTase_C"/>
    <property type="match status" value="1"/>
</dbReference>
<keyword evidence="7 9" id="KW-0808">Transferase</keyword>
<comment type="similarity">
    <text evidence="2 9">Belongs to the NAPRTase family.</text>
</comment>
<evidence type="ECO:0000256" key="7">
    <source>
        <dbReference type="ARBA" id="ARBA00022679"/>
    </source>
</evidence>
<evidence type="ECO:0000256" key="2">
    <source>
        <dbReference type="ARBA" id="ARBA00010897"/>
    </source>
</evidence>
<evidence type="ECO:0000313" key="14">
    <source>
        <dbReference type="Proteomes" id="UP000295662"/>
    </source>
</evidence>